<proteinExistence type="inferred from homology"/>
<feature type="domain" description="LXG" evidence="4">
    <location>
        <begin position="1"/>
        <end position="237"/>
    </location>
</feature>
<evidence type="ECO:0000259" key="4">
    <source>
        <dbReference type="PROSITE" id="PS51756"/>
    </source>
</evidence>
<keyword evidence="2" id="KW-0175">Coiled coil</keyword>
<dbReference type="PROSITE" id="PS51756">
    <property type="entry name" value="LXG"/>
    <property type="match status" value="1"/>
</dbReference>
<evidence type="ECO:0000313" key="5">
    <source>
        <dbReference type="EMBL" id="BDR59418.1"/>
    </source>
</evidence>
<evidence type="ECO:0000313" key="6">
    <source>
        <dbReference type="Proteomes" id="UP001321861"/>
    </source>
</evidence>
<dbReference type="InterPro" id="IPR006829">
    <property type="entry name" value="LXG_dom"/>
</dbReference>
<dbReference type="Pfam" id="PF04740">
    <property type="entry name" value="LXG"/>
    <property type="match status" value="1"/>
</dbReference>
<dbReference type="Proteomes" id="UP001321861">
    <property type="component" value="Chromosome"/>
</dbReference>
<evidence type="ECO:0000256" key="2">
    <source>
        <dbReference type="SAM" id="Coils"/>
    </source>
</evidence>
<keyword evidence="3" id="KW-0812">Transmembrane</keyword>
<sequence>MGLIYDSSDSDNLINGLTSNLESSKEAVSRLKAGSKQVISAVDGHNLSGAAYKAGAGLFKNLILPVVDRVTDAIDQIESDLKTYNSANSEICSEGYLNEDNLKNQISQKEGMINSIQVELNFLNSINSMDLETTNRLLDAKKKLLEMSDQLRKDIRKLEKKIKKLHKFSTSTNSLFKDSLSSLNKSMNCLLLLDNVIVHADGSYDFSLFDIGMQKKLQQFQNEMGNNMTIIDWLEEGTSSLFDGIKDTVIKRGKHLGLSWGAKLQPKGTHGTGFVKDSNKVQSWMSRRLKKMKKPTSNNLGKVAKIGGPALIGFDAYNNYTEFNEELNKGHKNRGRALAYSGVATGAGLGAGVVGASAGTALVGYAEATSLLAVAGAPIVGAVFVGAAAAAGIKAMYTNFKPFKDVVNTTGDALNSVGKKIVEFKDGVEYEATRIKKKAINVGKSLSNSLGKLKGAFSW</sequence>
<keyword evidence="3" id="KW-1133">Transmembrane helix</keyword>
<feature type="transmembrane region" description="Helical" evidence="3">
    <location>
        <begin position="371"/>
        <end position="393"/>
    </location>
</feature>
<feature type="coiled-coil region" evidence="2">
    <location>
        <begin position="141"/>
        <end position="168"/>
    </location>
</feature>
<dbReference type="EMBL" id="AP026802">
    <property type="protein sequence ID" value="BDR59418.1"/>
    <property type="molecule type" value="Genomic_DNA"/>
</dbReference>
<feature type="transmembrane region" description="Helical" evidence="3">
    <location>
        <begin position="337"/>
        <end position="365"/>
    </location>
</feature>
<keyword evidence="3" id="KW-0472">Membrane</keyword>
<gene>
    <name evidence="5" type="ORF">XA3_18590</name>
</gene>
<accession>A0AAU9DYX6</accession>
<reference evidence="5 6" key="1">
    <citation type="journal article" date="2023" name="Microbiol. Spectr.">
        <title>Symbiosis of Carpenter Bees with Uncharacterized Lactic Acid Bacteria Showing NAD Auxotrophy.</title>
        <authorList>
            <person name="Kawasaki S."/>
            <person name="Ozawa K."/>
            <person name="Mori T."/>
            <person name="Yamamoto A."/>
            <person name="Ito M."/>
            <person name="Ohkuma M."/>
            <person name="Sakamoto M."/>
            <person name="Matsutani M."/>
        </authorList>
    </citation>
    <scope>NUCLEOTIDE SEQUENCE [LARGE SCALE GENOMIC DNA]</scope>
    <source>
        <strain evidence="5 6">XA3</strain>
    </source>
</reference>
<dbReference type="KEGG" id="xap:XA3_18590"/>
<dbReference type="RefSeq" id="WP_317635212.1">
    <property type="nucleotide sequence ID" value="NZ_AP026802.1"/>
</dbReference>
<comment type="similarity">
    <text evidence="1">In the N-terminal section; belongs to the LXG family.</text>
</comment>
<evidence type="ECO:0000256" key="1">
    <source>
        <dbReference type="ARBA" id="ARBA00034117"/>
    </source>
</evidence>
<evidence type="ECO:0000256" key="3">
    <source>
        <dbReference type="SAM" id="Phobius"/>
    </source>
</evidence>
<keyword evidence="6" id="KW-1185">Reference proteome</keyword>
<organism evidence="5 6">
    <name type="scientific">Xylocopilactobacillus apicola</name>
    <dbReference type="NCBI Taxonomy" id="2932184"/>
    <lineage>
        <taxon>Bacteria</taxon>
        <taxon>Bacillati</taxon>
        <taxon>Bacillota</taxon>
        <taxon>Bacilli</taxon>
        <taxon>Lactobacillales</taxon>
        <taxon>Lactobacillaceae</taxon>
        <taxon>Xylocopilactobacillus</taxon>
    </lineage>
</organism>
<name>A0AAU9DYX6_9LACO</name>
<protein>
    <recommendedName>
        <fullName evidence="4">LXG domain-containing protein</fullName>
    </recommendedName>
</protein>
<dbReference type="AlphaFoldDB" id="A0AAU9DYX6"/>